<dbReference type="EMBL" id="BDQF01000001">
    <property type="protein sequence ID" value="GAW79029.1"/>
    <property type="molecule type" value="Genomic_DNA"/>
</dbReference>
<gene>
    <name evidence="2" type="ORF">PGO_011790</name>
</gene>
<dbReference type="Proteomes" id="UP000195521">
    <property type="component" value="Unassembled WGS sequence"/>
</dbReference>
<feature type="transmembrane region" description="Helical" evidence="1">
    <location>
        <begin position="170"/>
        <end position="189"/>
    </location>
</feature>
<evidence type="ECO:0000256" key="1">
    <source>
        <dbReference type="SAM" id="Phobius"/>
    </source>
</evidence>
<evidence type="ECO:0000313" key="3">
    <source>
        <dbReference type="Proteomes" id="UP000195521"/>
    </source>
</evidence>
<comment type="caution">
    <text evidence="2">The sequence shown here is derived from an EMBL/GenBank/DDBJ whole genome shotgun (WGS) entry which is preliminary data.</text>
</comment>
<name>A0A1Y1J940_PLAGO</name>
<dbReference type="GeneID" id="39745729"/>
<evidence type="ECO:0000313" key="2">
    <source>
        <dbReference type="EMBL" id="GAW79029.1"/>
    </source>
</evidence>
<evidence type="ECO:0008006" key="4">
    <source>
        <dbReference type="Google" id="ProtNLM"/>
    </source>
</evidence>
<keyword evidence="1" id="KW-1133">Transmembrane helix</keyword>
<dbReference type="RefSeq" id="XP_028541618.1">
    <property type="nucleotide sequence ID" value="XM_028685817.1"/>
</dbReference>
<sequence>MRNLTKIKMNITKDLCTTVVTKVKSFLFLSDNAQNICECFPNNGSSTITSTCCVNSNHSGLSSCSQKIENSFKTPTRLDNTFPSALALFFLSDSSCLNAIKDVLSLMKNNKHCGINVSDIEMFEKNMVYIEHLKKPIEITLSFMDKIHTAIVMCKKLFLKILGNFTEFQIAIPLCISLSVTIYALGPFLNRCTKQKNEAQSYVEEIQYTIPRYPNRTYNNYLLWYQ</sequence>
<reference evidence="3" key="1">
    <citation type="submission" date="2017-04" db="EMBL/GenBank/DDBJ databases">
        <title>Plasmodium gonderi genome.</title>
        <authorList>
            <person name="Arisue N."/>
            <person name="Honma H."/>
            <person name="Kawai S."/>
            <person name="Tougan T."/>
            <person name="Tanabe K."/>
            <person name="Horii T."/>
        </authorList>
    </citation>
    <scope>NUCLEOTIDE SEQUENCE [LARGE SCALE GENOMIC DNA]</scope>
    <source>
        <strain evidence="3">ATCC 30045</strain>
    </source>
</reference>
<proteinExistence type="predicted"/>
<keyword evidence="3" id="KW-1185">Reference proteome</keyword>
<accession>A0A1Y1J940</accession>
<protein>
    <recommendedName>
        <fullName evidence="4">Variable surface protein</fullName>
    </recommendedName>
</protein>
<organism evidence="2 3">
    <name type="scientific">Plasmodium gonderi</name>
    <dbReference type="NCBI Taxonomy" id="77519"/>
    <lineage>
        <taxon>Eukaryota</taxon>
        <taxon>Sar</taxon>
        <taxon>Alveolata</taxon>
        <taxon>Apicomplexa</taxon>
        <taxon>Aconoidasida</taxon>
        <taxon>Haemosporida</taxon>
        <taxon>Plasmodiidae</taxon>
        <taxon>Plasmodium</taxon>
        <taxon>Plasmodium (Plasmodium)</taxon>
    </lineage>
</organism>
<dbReference type="AlphaFoldDB" id="A0A1Y1J940"/>
<keyword evidence="1" id="KW-0812">Transmembrane</keyword>
<keyword evidence="1" id="KW-0472">Membrane</keyword>